<sequence length="104" mass="12029">MQVSLRFNLVNVSFCRPKHCIFFHFHSKLPVASDLCQPLNTAFLKSGYQLEIYFKAFDFENIIVDMVYVLFTSTAISMADEKRGNPTQFPFINANIRCRHAGFL</sequence>
<dbReference type="Proteomes" id="UP001163046">
    <property type="component" value="Unassembled WGS sequence"/>
</dbReference>
<gene>
    <name evidence="1" type="ORF">OS493_022372</name>
</gene>
<evidence type="ECO:0000313" key="2">
    <source>
        <dbReference type="Proteomes" id="UP001163046"/>
    </source>
</evidence>
<dbReference type="EMBL" id="MU825411">
    <property type="protein sequence ID" value="KAJ7390813.1"/>
    <property type="molecule type" value="Genomic_DNA"/>
</dbReference>
<organism evidence="1 2">
    <name type="scientific">Desmophyllum pertusum</name>
    <dbReference type="NCBI Taxonomy" id="174260"/>
    <lineage>
        <taxon>Eukaryota</taxon>
        <taxon>Metazoa</taxon>
        <taxon>Cnidaria</taxon>
        <taxon>Anthozoa</taxon>
        <taxon>Hexacorallia</taxon>
        <taxon>Scleractinia</taxon>
        <taxon>Caryophylliina</taxon>
        <taxon>Caryophylliidae</taxon>
        <taxon>Desmophyllum</taxon>
    </lineage>
</organism>
<accession>A0A9W9ZZQ0</accession>
<dbReference type="AlphaFoldDB" id="A0A9W9ZZQ0"/>
<reference evidence="1" key="1">
    <citation type="submission" date="2023-01" db="EMBL/GenBank/DDBJ databases">
        <title>Genome assembly of the deep-sea coral Lophelia pertusa.</title>
        <authorList>
            <person name="Herrera S."/>
            <person name="Cordes E."/>
        </authorList>
    </citation>
    <scope>NUCLEOTIDE SEQUENCE</scope>
    <source>
        <strain evidence="1">USNM1676648</strain>
        <tissue evidence="1">Polyp</tissue>
    </source>
</reference>
<comment type="caution">
    <text evidence="1">The sequence shown here is derived from an EMBL/GenBank/DDBJ whole genome shotgun (WGS) entry which is preliminary data.</text>
</comment>
<proteinExistence type="predicted"/>
<protein>
    <submittedName>
        <fullName evidence="1">Uncharacterized protein</fullName>
    </submittedName>
</protein>
<name>A0A9W9ZZQ0_9CNID</name>
<evidence type="ECO:0000313" key="1">
    <source>
        <dbReference type="EMBL" id="KAJ7390813.1"/>
    </source>
</evidence>
<keyword evidence="2" id="KW-1185">Reference proteome</keyword>